<organism evidence="2 3">
    <name type="scientific">Trichosporon asahii var. asahii (strain CBS 8904)</name>
    <name type="common">Yeast</name>
    <dbReference type="NCBI Taxonomy" id="1220162"/>
    <lineage>
        <taxon>Eukaryota</taxon>
        <taxon>Fungi</taxon>
        <taxon>Dikarya</taxon>
        <taxon>Basidiomycota</taxon>
        <taxon>Agaricomycotina</taxon>
        <taxon>Tremellomycetes</taxon>
        <taxon>Trichosporonales</taxon>
        <taxon>Trichosporonaceae</taxon>
        <taxon>Trichosporon</taxon>
    </lineage>
</organism>
<dbReference type="AlphaFoldDB" id="K1W8T8"/>
<dbReference type="InterPro" id="IPR001810">
    <property type="entry name" value="F-box_dom"/>
</dbReference>
<proteinExistence type="predicted"/>
<gene>
    <name evidence="2" type="ORF">A1Q2_07594</name>
</gene>
<dbReference type="EMBL" id="AMBO01000398">
    <property type="protein sequence ID" value="EKC98048.1"/>
    <property type="molecule type" value="Genomic_DNA"/>
</dbReference>
<comment type="caution">
    <text evidence="2">The sequence shown here is derived from an EMBL/GenBank/DDBJ whole genome shotgun (WGS) entry which is preliminary data.</text>
</comment>
<reference evidence="2 3" key="1">
    <citation type="journal article" date="2012" name="Eukaryot. Cell">
        <title>Genome sequence of the Trichosporon asahii environmental strain CBS 8904.</title>
        <authorList>
            <person name="Yang R.Y."/>
            <person name="Li H.T."/>
            <person name="Zhu H."/>
            <person name="Zhou G.P."/>
            <person name="Wang M."/>
            <person name="Wang L."/>
        </authorList>
    </citation>
    <scope>NUCLEOTIDE SEQUENCE [LARGE SCALE GENOMIC DNA]</scope>
    <source>
        <strain evidence="2 3">CBS 8904</strain>
    </source>
</reference>
<evidence type="ECO:0000313" key="3">
    <source>
        <dbReference type="Proteomes" id="UP000006757"/>
    </source>
</evidence>
<feature type="domain" description="F-box" evidence="1">
    <location>
        <begin position="9"/>
        <end position="47"/>
    </location>
</feature>
<dbReference type="InParanoid" id="K1W8T8"/>
<name>K1W8T8_TRIAC</name>
<accession>K1W8T8</accession>
<dbReference type="Pfam" id="PF00646">
    <property type="entry name" value="F-box"/>
    <property type="match status" value="1"/>
</dbReference>
<dbReference type="Proteomes" id="UP000006757">
    <property type="component" value="Unassembled WGS sequence"/>
</dbReference>
<evidence type="ECO:0000259" key="1">
    <source>
        <dbReference type="SMART" id="SM00256"/>
    </source>
</evidence>
<evidence type="ECO:0000313" key="2">
    <source>
        <dbReference type="EMBL" id="EKC98048.1"/>
    </source>
</evidence>
<sequence length="302" mass="34083">MPSLDCRSFPHLWDQILADLDYLDKLRLRFVCHSLKDMVDKSLCDDMVAFRTTFKFYAAHDEDCWPPEDVTFLPFFSPFSEPDSEVQKHAVRRAQSVELSLPTASRVARLLQAEMHDETDVEVFHGDEDQPANDGDPFDTTFLLPPCSILSLDIRNPCSCGKRATTGRWAHTADTVSVNFLFYSPEQKPRESNSGEASPGEAELCLESWPPVNCCVVPGILTSSVTRIWVTLVGREEVVRAALGRWLTVPEVVKLDLSGVVIEVDVRTTTKDANRLYNFIQRILVNSGFSNKNMSIKVRRGR</sequence>
<dbReference type="HOGENOM" id="CLU_1116421_0_0_1"/>
<dbReference type="SMART" id="SM00256">
    <property type="entry name" value="FBOX"/>
    <property type="match status" value="1"/>
</dbReference>
<protein>
    <recommendedName>
        <fullName evidence="1">F-box domain-containing protein</fullName>
    </recommendedName>
</protein>
<keyword evidence="3" id="KW-1185">Reference proteome</keyword>